<evidence type="ECO:0000313" key="1">
    <source>
        <dbReference type="EMBL" id="QHT73687.1"/>
    </source>
</evidence>
<accession>A0A6C0GZV5</accession>
<protein>
    <submittedName>
        <fullName evidence="1">Uncharacterized protein</fullName>
    </submittedName>
</protein>
<reference evidence="1" key="1">
    <citation type="journal article" date="2020" name="Nature">
        <title>Giant virus diversity and host interactions through global metagenomics.</title>
        <authorList>
            <person name="Schulz F."/>
            <person name="Roux S."/>
            <person name="Paez-Espino D."/>
            <person name="Jungbluth S."/>
            <person name="Walsh D.A."/>
            <person name="Denef V.J."/>
            <person name="McMahon K.D."/>
            <person name="Konstantinidis K.T."/>
            <person name="Eloe-Fadrosh E.A."/>
            <person name="Kyrpides N.C."/>
            <person name="Woyke T."/>
        </authorList>
    </citation>
    <scope>NUCLEOTIDE SEQUENCE</scope>
    <source>
        <strain evidence="1">GVMAG-M-3300023179-4</strain>
    </source>
</reference>
<name>A0A6C0GZV5_9ZZZZ</name>
<dbReference type="AlphaFoldDB" id="A0A6C0GZV5"/>
<dbReference type="EMBL" id="MN739831">
    <property type="protein sequence ID" value="QHT73687.1"/>
    <property type="molecule type" value="Genomic_DNA"/>
</dbReference>
<proteinExistence type="predicted"/>
<organism evidence="1">
    <name type="scientific">viral metagenome</name>
    <dbReference type="NCBI Taxonomy" id="1070528"/>
    <lineage>
        <taxon>unclassified sequences</taxon>
        <taxon>metagenomes</taxon>
        <taxon>organismal metagenomes</taxon>
    </lineage>
</organism>
<sequence>MFHFEIIDNKNKIIFEDKDIKTILKNIISFELKNVKSDDTQDVIFEDSVGNILQTISEKYLKHILGIETISRKTAKLDKSIETFKKLKQTDISTITLKNKAHEGIVTIWDEENIETSDSELDKELEDAMCSDYDTSSDESVEKEIKPSNSKIEFDKLKKENERLLEEIKILKSFVTKYRTMSLKINEEVSKIELK</sequence>